<evidence type="ECO:0000256" key="6">
    <source>
        <dbReference type="ARBA" id="ARBA00035292"/>
    </source>
</evidence>
<dbReference type="InterPro" id="IPR020594">
    <property type="entry name" value="Ribosomal_bL9_bac/chp"/>
</dbReference>
<dbReference type="AlphaFoldDB" id="A0A7C0XAJ0"/>
<feature type="coiled-coil region" evidence="8">
    <location>
        <begin position="44"/>
        <end position="78"/>
    </location>
</feature>
<dbReference type="EMBL" id="DRBW01000048">
    <property type="protein sequence ID" value="HDM89827.1"/>
    <property type="molecule type" value="Genomic_DNA"/>
</dbReference>
<proteinExistence type="inferred from homology"/>
<dbReference type="Gene3D" id="3.10.430.100">
    <property type="entry name" value="Ribosomal protein L9, C-terminal domain"/>
    <property type="match status" value="1"/>
</dbReference>
<dbReference type="InterPro" id="IPR036791">
    <property type="entry name" value="Ribosomal_bL9_C_sf"/>
</dbReference>
<dbReference type="GO" id="GO:1990904">
    <property type="term" value="C:ribonucleoprotein complex"/>
    <property type="evidence" value="ECO:0007669"/>
    <property type="project" value="UniProtKB-KW"/>
</dbReference>
<evidence type="ECO:0000256" key="5">
    <source>
        <dbReference type="ARBA" id="ARBA00023274"/>
    </source>
</evidence>
<dbReference type="HAMAP" id="MF_00503">
    <property type="entry name" value="Ribosomal_bL9"/>
    <property type="match status" value="1"/>
</dbReference>
<dbReference type="Gene3D" id="3.40.5.10">
    <property type="entry name" value="Ribosomal protein L9, N-terminal domain"/>
    <property type="match status" value="1"/>
</dbReference>
<sequence>MEIILLDNVERLGRRGDIVRVADGYARNYLIPRKLAVPATPSNLRAFKAEDELLQRKREKEKRKAEKLAQKLSKVSLKIQVRTGEDDKLYGAVSSIDILNALREKGIELEKHMIKMDEPIRELGVFRVPIRLHPEVETAVKVEVLKEE</sequence>
<dbReference type="InterPro" id="IPR020069">
    <property type="entry name" value="Ribosomal_bL9_C"/>
</dbReference>
<dbReference type="InterPro" id="IPR009027">
    <property type="entry name" value="Ribosomal_bL9/RNase_H1_N"/>
</dbReference>
<dbReference type="Proteomes" id="UP000885931">
    <property type="component" value="Unassembled WGS sequence"/>
</dbReference>
<dbReference type="NCBIfam" id="TIGR00158">
    <property type="entry name" value="L9"/>
    <property type="match status" value="1"/>
</dbReference>
<evidence type="ECO:0000256" key="8">
    <source>
        <dbReference type="SAM" id="Coils"/>
    </source>
</evidence>
<dbReference type="SUPFAM" id="SSF55658">
    <property type="entry name" value="L9 N-domain-like"/>
    <property type="match status" value="1"/>
</dbReference>
<keyword evidence="2 7" id="KW-0699">rRNA-binding</keyword>
<keyword evidence="8" id="KW-0175">Coiled coil</keyword>
<comment type="function">
    <text evidence="7">Binds to the 23S rRNA.</text>
</comment>
<dbReference type="InterPro" id="IPR020070">
    <property type="entry name" value="Ribosomal_bL9_N"/>
</dbReference>
<reference evidence="10" key="1">
    <citation type="journal article" date="2020" name="mSystems">
        <title>Genome- and Community-Level Interaction Insights into Carbon Utilization and Element Cycling Functions of Hydrothermarchaeota in Hydrothermal Sediment.</title>
        <authorList>
            <person name="Zhou Z."/>
            <person name="Liu Y."/>
            <person name="Xu W."/>
            <person name="Pan J."/>
            <person name="Luo Z.H."/>
            <person name="Li M."/>
        </authorList>
    </citation>
    <scope>NUCLEOTIDE SEQUENCE [LARGE SCALE GENOMIC DNA]</scope>
    <source>
        <strain evidence="10">HyVt-237</strain>
    </source>
</reference>
<evidence type="ECO:0000256" key="2">
    <source>
        <dbReference type="ARBA" id="ARBA00022730"/>
    </source>
</evidence>
<keyword evidence="5 7" id="KW-0687">Ribonucleoprotein</keyword>
<accession>A0A7C0XAJ0</accession>
<feature type="domain" description="Ribosomal protein L9" evidence="9">
    <location>
        <begin position="13"/>
        <end position="40"/>
    </location>
</feature>
<dbReference type="GO" id="GO:0003735">
    <property type="term" value="F:structural constituent of ribosome"/>
    <property type="evidence" value="ECO:0007669"/>
    <property type="project" value="InterPro"/>
</dbReference>
<gene>
    <name evidence="7" type="primary">rplI</name>
    <name evidence="10" type="ORF">ENG67_01290</name>
</gene>
<organism evidence="10">
    <name type="scientific">candidate division WOR-3 bacterium</name>
    <dbReference type="NCBI Taxonomy" id="2052148"/>
    <lineage>
        <taxon>Bacteria</taxon>
        <taxon>Bacteria division WOR-3</taxon>
    </lineage>
</organism>
<keyword evidence="3 7" id="KW-0694">RNA-binding</keyword>
<evidence type="ECO:0000256" key="3">
    <source>
        <dbReference type="ARBA" id="ARBA00022884"/>
    </source>
</evidence>
<evidence type="ECO:0000256" key="7">
    <source>
        <dbReference type="HAMAP-Rule" id="MF_00503"/>
    </source>
</evidence>
<dbReference type="GO" id="GO:0019843">
    <property type="term" value="F:rRNA binding"/>
    <property type="evidence" value="ECO:0007669"/>
    <property type="project" value="UniProtKB-UniRule"/>
</dbReference>
<name>A0A7C0XAJ0_UNCW3</name>
<dbReference type="SUPFAM" id="SSF55653">
    <property type="entry name" value="Ribosomal protein L9 C-domain"/>
    <property type="match status" value="1"/>
</dbReference>
<dbReference type="PANTHER" id="PTHR21368">
    <property type="entry name" value="50S RIBOSOMAL PROTEIN L9"/>
    <property type="match status" value="1"/>
</dbReference>
<evidence type="ECO:0000259" key="9">
    <source>
        <dbReference type="PROSITE" id="PS00651"/>
    </source>
</evidence>
<evidence type="ECO:0000256" key="1">
    <source>
        <dbReference type="ARBA" id="ARBA00010605"/>
    </source>
</evidence>
<dbReference type="GO" id="GO:0005840">
    <property type="term" value="C:ribosome"/>
    <property type="evidence" value="ECO:0007669"/>
    <property type="project" value="UniProtKB-KW"/>
</dbReference>
<comment type="similarity">
    <text evidence="1 7">Belongs to the bacterial ribosomal protein bL9 family.</text>
</comment>
<keyword evidence="4 7" id="KW-0689">Ribosomal protein</keyword>
<dbReference type="Pfam" id="PF01281">
    <property type="entry name" value="Ribosomal_L9_N"/>
    <property type="match status" value="1"/>
</dbReference>
<comment type="caution">
    <text evidence="10">The sequence shown here is derived from an EMBL/GenBank/DDBJ whole genome shotgun (WGS) entry which is preliminary data.</text>
</comment>
<dbReference type="PROSITE" id="PS00651">
    <property type="entry name" value="RIBOSOMAL_L9"/>
    <property type="match status" value="1"/>
</dbReference>
<evidence type="ECO:0000256" key="4">
    <source>
        <dbReference type="ARBA" id="ARBA00022980"/>
    </source>
</evidence>
<dbReference type="GO" id="GO:0006412">
    <property type="term" value="P:translation"/>
    <property type="evidence" value="ECO:0007669"/>
    <property type="project" value="UniProtKB-UniRule"/>
</dbReference>
<dbReference type="InterPro" id="IPR036935">
    <property type="entry name" value="Ribosomal_bL9_N_sf"/>
</dbReference>
<dbReference type="Pfam" id="PF03948">
    <property type="entry name" value="Ribosomal_L9_C"/>
    <property type="match status" value="1"/>
</dbReference>
<protein>
    <recommendedName>
        <fullName evidence="6 7">Large ribosomal subunit protein bL9</fullName>
    </recommendedName>
</protein>
<dbReference type="InterPro" id="IPR000244">
    <property type="entry name" value="Ribosomal_bL9"/>
</dbReference>
<evidence type="ECO:0000313" key="10">
    <source>
        <dbReference type="EMBL" id="HDM89827.1"/>
    </source>
</evidence>